<keyword evidence="2" id="KW-1185">Reference proteome</keyword>
<sequence>MLTSLKIVYSTIFDEREDNSLHRLLYAIPTLLHLHAESVPYLIENMDLNGILPPCNTLRLHFTRHKDEKRGGSVVMTTASRILCEYLSRFYPRLEDLSIQNFQLDMTLQGGFCLLTRLGRLRRLRLSLVGETFSERDVVPWICKRMSRMQKMLRAYKVTFSLDKKGVDNGPVAVLEAGLEKGISIRYLGHLADVGEALTEILEMSRDDATVATRGSSSSVWGIQLQRHVWPDLANISLVFSNPAFKEEKRFVERLLKKHRPEMCFEWVWWFSQYNRK</sequence>
<proteinExistence type="predicted"/>
<evidence type="ECO:0000313" key="2">
    <source>
        <dbReference type="Proteomes" id="UP000696485"/>
    </source>
</evidence>
<gene>
    <name evidence="1" type="ORF">BG006_003564</name>
</gene>
<evidence type="ECO:0000313" key="1">
    <source>
        <dbReference type="EMBL" id="KAF9337651.1"/>
    </source>
</evidence>
<protein>
    <submittedName>
        <fullName evidence="1">Uncharacterized protein</fullName>
    </submittedName>
</protein>
<dbReference type="EMBL" id="JAAAUY010000020">
    <property type="protein sequence ID" value="KAF9337651.1"/>
    <property type="molecule type" value="Genomic_DNA"/>
</dbReference>
<comment type="caution">
    <text evidence="1">The sequence shown here is derived from an EMBL/GenBank/DDBJ whole genome shotgun (WGS) entry which is preliminary data.</text>
</comment>
<accession>A0A9P5SXD9</accession>
<organism evidence="1 2">
    <name type="scientific">Podila minutissima</name>
    <dbReference type="NCBI Taxonomy" id="64525"/>
    <lineage>
        <taxon>Eukaryota</taxon>
        <taxon>Fungi</taxon>
        <taxon>Fungi incertae sedis</taxon>
        <taxon>Mucoromycota</taxon>
        <taxon>Mortierellomycotina</taxon>
        <taxon>Mortierellomycetes</taxon>
        <taxon>Mortierellales</taxon>
        <taxon>Mortierellaceae</taxon>
        <taxon>Podila</taxon>
    </lineage>
</organism>
<name>A0A9P5SXD9_9FUNG</name>
<dbReference type="Proteomes" id="UP000696485">
    <property type="component" value="Unassembled WGS sequence"/>
</dbReference>
<reference evidence="1" key="1">
    <citation type="journal article" date="2020" name="Fungal Divers.">
        <title>Resolving the Mortierellaceae phylogeny through synthesis of multi-gene phylogenetics and phylogenomics.</title>
        <authorList>
            <person name="Vandepol N."/>
            <person name="Liber J."/>
            <person name="Desiro A."/>
            <person name="Na H."/>
            <person name="Kennedy M."/>
            <person name="Barry K."/>
            <person name="Grigoriev I.V."/>
            <person name="Miller A.N."/>
            <person name="O'Donnell K."/>
            <person name="Stajich J.E."/>
            <person name="Bonito G."/>
        </authorList>
    </citation>
    <scope>NUCLEOTIDE SEQUENCE</scope>
    <source>
        <strain evidence="1">NVP1</strain>
    </source>
</reference>
<dbReference type="AlphaFoldDB" id="A0A9P5SXD9"/>